<sequence>MHLQNIFFSVLVPTITIAHAAVMASERPSTLKVLELLHRSAPIKWSLTKRGDVEHKITVLNATQFNAVEAELWGPTKMRRAALPVHRPYPLEKRAGMSSTVECTEGGSWATQQTLENYAKEIANEFKSTEAGDDSIIILLRRDKNIKDDDMSIVYREDIIKYDQGIRDDGYSNLHKLIWDPACRGPDNPDTRGGILTVWNDSVAYFKFHVDPTTDNCNC</sequence>
<proteinExistence type="predicted"/>
<dbReference type="Proteomes" id="UP000481861">
    <property type="component" value="Unassembled WGS sequence"/>
</dbReference>
<comment type="caution">
    <text evidence="2">The sequence shown here is derived from an EMBL/GenBank/DDBJ whole genome shotgun (WGS) entry which is preliminary data.</text>
</comment>
<evidence type="ECO:0000313" key="2">
    <source>
        <dbReference type="EMBL" id="KAF2873370.1"/>
    </source>
</evidence>
<keyword evidence="1" id="KW-0732">Signal</keyword>
<reference evidence="2 3" key="1">
    <citation type="submission" date="2020-01" db="EMBL/GenBank/DDBJ databases">
        <authorList>
            <consortium name="DOE Joint Genome Institute"/>
            <person name="Haridas S."/>
            <person name="Albert R."/>
            <person name="Binder M."/>
            <person name="Bloem J."/>
            <person name="Labutti K."/>
            <person name="Salamov A."/>
            <person name="Andreopoulos B."/>
            <person name="Baker S.E."/>
            <person name="Barry K."/>
            <person name="Bills G."/>
            <person name="Bluhm B.H."/>
            <person name="Cannon C."/>
            <person name="Castanera R."/>
            <person name="Culley D.E."/>
            <person name="Daum C."/>
            <person name="Ezra D."/>
            <person name="Gonzalez J.B."/>
            <person name="Henrissat B."/>
            <person name="Kuo A."/>
            <person name="Liang C."/>
            <person name="Lipzen A."/>
            <person name="Lutzoni F."/>
            <person name="Magnuson J."/>
            <person name="Mondo S."/>
            <person name="Nolan M."/>
            <person name="Ohm R."/>
            <person name="Pangilinan J."/>
            <person name="Park H.-J.H."/>
            <person name="Ramirez L."/>
            <person name="Alfaro M."/>
            <person name="Sun H."/>
            <person name="Tritt A."/>
            <person name="Yoshinaga Y."/>
            <person name="Zwiers L.-H.L."/>
            <person name="Turgeon B.G."/>
            <person name="Goodwin S.B."/>
            <person name="Spatafora J.W."/>
            <person name="Crous P.W."/>
            <person name="Grigoriev I.V."/>
        </authorList>
    </citation>
    <scope>NUCLEOTIDE SEQUENCE [LARGE SCALE GENOMIC DNA]</scope>
    <source>
        <strain evidence="2 3">CBS 611.86</strain>
    </source>
</reference>
<accession>A0A7C8IG49</accession>
<dbReference type="AlphaFoldDB" id="A0A7C8IG49"/>
<protein>
    <submittedName>
        <fullName evidence="2">Uncharacterized protein</fullName>
    </submittedName>
</protein>
<feature type="chain" id="PRO_5028942790" evidence="1">
    <location>
        <begin position="21"/>
        <end position="219"/>
    </location>
</feature>
<dbReference type="EMBL" id="JAADJZ010000007">
    <property type="protein sequence ID" value="KAF2873370.1"/>
    <property type="molecule type" value="Genomic_DNA"/>
</dbReference>
<keyword evidence="3" id="KW-1185">Reference proteome</keyword>
<organism evidence="2 3">
    <name type="scientific">Massariosphaeria phaeospora</name>
    <dbReference type="NCBI Taxonomy" id="100035"/>
    <lineage>
        <taxon>Eukaryota</taxon>
        <taxon>Fungi</taxon>
        <taxon>Dikarya</taxon>
        <taxon>Ascomycota</taxon>
        <taxon>Pezizomycotina</taxon>
        <taxon>Dothideomycetes</taxon>
        <taxon>Pleosporomycetidae</taxon>
        <taxon>Pleosporales</taxon>
        <taxon>Pleosporales incertae sedis</taxon>
        <taxon>Massariosphaeria</taxon>
    </lineage>
</organism>
<feature type="signal peptide" evidence="1">
    <location>
        <begin position="1"/>
        <end position="20"/>
    </location>
</feature>
<gene>
    <name evidence="2" type="ORF">BDV95DRAFT_604877</name>
</gene>
<evidence type="ECO:0000256" key="1">
    <source>
        <dbReference type="SAM" id="SignalP"/>
    </source>
</evidence>
<name>A0A7C8IG49_9PLEO</name>
<evidence type="ECO:0000313" key="3">
    <source>
        <dbReference type="Proteomes" id="UP000481861"/>
    </source>
</evidence>